<reference evidence="1" key="1">
    <citation type="journal article" date="2022" name="bioRxiv">
        <title>Sequencing and chromosome-scale assembly of the giantPleurodeles waltlgenome.</title>
        <authorList>
            <person name="Brown T."/>
            <person name="Elewa A."/>
            <person name="Iarovenko S."/>
            <person name="Subramanian E."/>
            <person name="Araus A.J."/>
            <person name="Petzold A."/>
            <person name="Susuki M."/>
            <person name="Suzuki K.-i.T."/>
            <person name="Hayashi T."/>
            <person name="Toyoda A."/>
            <person name="Oliveira C."/>
            <person name="Osipova E."/>
            <person name="Leigh N.D."/>
            <person name="Simon A."/>
            <person name="Yun M.H."/>
        </authorList>
    </citation>
    <scope>NUCLEOTIDE SEQUENCE</scope>
    <source>
        <strain evidence="1">20211129_DDA</strain>
        <tissue evidence="1">Liver</tissue>
    </source>
</reference>
<keyword evidence="2" id="KW-1185">Reference proteome</keyword>
<dbReference type="AlphaFoldDB" id="A0AAV7TQ29"/>
<sequence length="206" mass="23545">MRRDVRKQREGIVGSGDANMDKTCLWRPADAPILDPWRAELDFYAACETNRSITVYGKQGNTSAKHDCSLHSRTLFFVYVQRQNEPELPAKRDKMFYADVCTMSTGQFPTEWKKGPILPLLKKPSVDPKKVGDTWVDPDEKCKKFRCDQVKEQIVVATEKDICPPFDPEDCEEDTIEASNKSCCLTCQGKDVNFWKWNGMACYATL</sequence>
<evidence type="ECO:0000313" key="2">
    <source>
        <dbReference type="Proteomes" id="UP001066276"/>
    </source>
</evidence>
<accession>A0AAV7TQ29</accession>
<organism evidence="1 2">
    <name type="scientific">Pleurodeles waltl</name>
    <name type="common">Iberian ribbed newt</name>
    <dbReference type="NCBI Taxonomy" id="8319"/>
    <lineage>
        <taxon>Eukaryota</taxon>
        <taxon>Metazoa</taxon>
        <taxon>Chordata</taxon>
        <taxon>Craniata</taxon>
        <taxon>Vertebrata</taxon>
        <taxon>Euteleostomi</taxon>
        <taxon>Amphibia</taxon>
        <taxon>Batrachia</taxon>
        <taxon>Caudata</taxon>
        <taxon>Salamandroidea</taxon>
        <taxon>Salamandridae</taxon>
        <taxon>Pleurodelinae</taxon>
        <taxon>Pleurodeles</taxon>
    </lineage>
</organism>
<evidence type="ECO:0000313" key="1">
    <source>
        <dbReference type="EMBL" id="KAJ1178528.1"/>
    </source>
</evidence>
<dbReference type="Proteomes" id="UP001066276">
    <property type="component" value="Chromosome 3_2"/>
</dbReference>
<dbReference type="EMBL" id="JANPWB010000006">
    <property type="protein sequence ID" value="KAJ1178528.1"/>
    <property type="molecule type" value="Genomic_DNA"/>
</dbReference>
<gene>
    <name evidence="1" type="ORF">NDU88_003773</name>
</gene>
<comment type="caution">
    <text evidence="1">The sequence shown here is derived from an EMBL/GenBank/DDBJ whole genome shotgun (WGS) entry which is preliminary data.</text>
</comment>
<protein>
    <submittedName>
        <fullName evidence="1">Uncharacterized protein</fullName>
    </submittedName>
</protein>
<proteinExistence type="predicted"/>
<name>A0AAV7TQ29_PLEWA</name>